<protein>
    <submittedName>
        <fullName evidence="8">TFIID-18kDa-domain-containing protein</fullName>
    </submittedName>
</protein>
<dbReference type="GO" id="GO:0006357">
    <property type="term" value="P:regulation of transcription by RNA polymerase II"/>
    <property type="evidence" value="ECO:0007669"/>
    <property type="project" value="EnsemblFungi"/>
</dbReference>
<dbReference type="EMBL" id="MCGO01000021">
    <property type="protein sequence ID" value="ORY44951.1"/>
    <property type="molecule type" value="Genomic_DNA"/>
</dbReference>
<dbReference type="GO" id="GO:0006325">
    <property type="term" value="P:chromatin organization"/>
    <property type="evidence" value="ECO:0007669"/>
    <property type="project" value="EnsemblFungi"/>
</dbReference>
<keyword evidence="2" id="KW-0805">Transcription regulation</keyword>
<dbReference type="GO" id="GO:0001403">
    <property type="term" value="P:invasive growth in response to glucose limitation"/>
    <property type="evidence" value="ECO:0007669"/>
    <property type="project" value="EnsemblFungi"/>
</dbReference>
<dbReference type="GO" id="GO:0046695">
    <property type="term" value="C:SLIK (SAGA-like) complex"/>
    <property type="evidence" value="ECO:0007669"/>
    <property type="project" value="EnsemblFungi"/>
</dbReference>
<dbReference type="GO" id="GO:0005829">
    <property type="term" value="C:cytosol"/>
    <property type="evidence" value="ECO:0007669"/>
    <property type="project" value="EnsemblFungi"/>
</dbReference>
<keyword evidence="9" id="KW-1185">Reference proteome</keyword>
<comment type="caution">
    <text evidence="8">The sequence shown here is derived from an EMBL/GenBank/DDBJ whole genome shotgun (WGS) entry which is preliminary data.</text>
</comment>
<dbReference type="GO" id="GO:0005634">
    <property type="term" value="C:nucleus"/>
    <property type="evidence" value="ECO:0007669"/>
    <property type="project" value="UniProtKB-SubCell"/>
</dbReference>
<dbReference type="CDD" id="cd22926">
    <property type="entry name" value="HFD_SPT3"/>
    <property type="match status" value="1"/>
</dbReference>
<dbReference type="Gene3D" id="1.10.20.10">
    <property type="entry name" value="Histone, subunit A"/>
    <property type="match status" value="1"/>
</dbReference>
<dbReference type="PANTHER" id="PTHR11380">
    <property type="entry name" value="TRANSCRIPTION INITIATION FACTOR TFIID/SUPT3-RELATED"/>
    <property type="match status" value="1"/>
</dbReference>
<evidence type="ECO:0000256" key="6">
    <source>
        <dbReference type="ARBA" id="ARBA00061274"/>
    </source>
</evidence>
<evidence type="ECO:0000313" key="9">
    <source>
        <dbReference type="Proteomes" id="UP000193642"/>
    </source>
</evidence>
<dbReference type="AlphaFoldDB" id="A0A1Y2CD25"/>
<dbReference type="STRING" id="329046.A0A1Y2CD25"/>
<dbReference type="InterPro" id="IPR003195">
    <property type="entry name" value="TFIID_TAF13"/>
</dbReference>
<evidence type="ECO:0000256" key="4">
    <source>
        <dbReference type="ARBA" id="ARBA00023163"/>
    </source>
</evidence>
<dbReference type="OrthoDB" id="66982at2759"/>
<comment type="similarity">
    <text evidence="6">Belongs to the SPT3 family.</text>
</comment>
<evidence type="ECO:0000256" key="7">
    <source>
        <dbReference type="SAM" id="MobiDB-lite"/>
    </source>
</evidence>
<reference evidence="8 9" key="1">
    <citation type="submission" date="2016-07" db="EMBL/GenBank/DDBJ databases">
        <title>Pervasive Adenine N6-methylation of Active Genes in Fungi.</title>
        <authorList>
            <consortium name="DOE Joint Genome Institute"/>
            <person name="Mondo S.J."/>
            <person name="Dannebaum R.O."/>
            <person name="Kuo R.C."/>
            <person name="Labutti K."/>
            <person name="Haridas S."/>
            <person name="Kuo A."/>
            <person name="Salamov A."/>
            <person name="Ahrendt S.R."/>
            <person name="Lipzen A."/>
            <person name="Sullivan W."/>
            <person name="Andreopoulos W.B."/>
            <person name="Clum A."/>
            <person name="Lindquist E."/>
            <person name="Daum C."/>
            <person name="Ramamoorthy G.K."/>
            <person name="Gryganskyi A."/>
            <person name="Culley D."/>
            <person name="Magnuson J.K."/>
            <person name="James T.Y."/>
            <person name="O'Malley M.A."/>
            <person name="Stajich J.E."/>
            <person name="Spatafora J.W."/>
            <person name="Visel A."/>
            <person name="Grigoriev I.V."/>
        </authorList>
    </citation>
    <scope>NUCLEOTIDE SEQUENCE [LARGE SCALE GENOMIC DNA]</scope>
    <source>
        <strain evidence="8 9">JEL800</strain>
    </source>
</reference>
<gene>
    <name evidence="8" type="ORF">BCR33DRAFT_679420</name>
</gene>
<proteinExistence type="inferred from homology"/>
<dbReference type="FunFam" id="1.10.20.10:FF:000023">
    <property type="entry name" value="transcription initiation protein SPT3 homolog"/>
    <property type="match status" value="1"/>
</dbReference>
<organism evidence="8 9">
    <name type="scientific">Rhizoclosmatium globosum</name>
    <dbReference type="NCBI Taxonomy" id="329046"/>
    <lineage>
        <taxon>Eukaryota</taxon>
        <taxon>Fungi</taxon>
        <taxon>Fungi incertae sedis</taxon>
        <taxon>Chytridiomycota</taxon>
        <taxon>Chytridiomycota incertae sedis</taxon>
        <taxon>Chytridiomycetes</taxon>
        <taxon>Chytridiales</taxon>
        <taxon>Chytriomycetaceae</taxon>
        <taxon>Rhizoclosmatium</taxon>
    </lineage>
</organism>
<evidence type="ECO:0000256" key="2">
    <source>
        <dbReference type="ARBA" id="ARBA00023015"/>
    </source>
</evidence>
<evidence type="ECO:0000256" key="5">
    <source>
        <dbReference type="ARBA" id="ARBA00023242"/>
    </source>
</evidence>
<dbReference type="GO" id="GO:0007124">
    <property type="term" value="P:pseudohyphal growth"/>
    <property type="evidence" value="ECO:0007669"/>
    <property type="project" value="EnsemblFungi"/>
</dbReference>
<evidence type="ECO:0000256" key="3">
    <source>
        <dbReference type="ARBA" id="ARBA00023159"/>
    </source>
</evidence>
<dbReference type="GO" id="GO:0046982">
    <property type="term" value="F:protein heterodimerization activity"/>
    <property type="evidence" value="ECO:0007669"/>
    <property type="project" value="InterPro"/>
</dbReference>
<dbReference type="GO" id="GO:0006366">
    <property type="term" value="P:transcription by RNA polymerase II"/>
    <property type="evidence" value="ECO:0007669"/>
    <property type="project" value="EnsemblFungi"/>
</dbReference>
<accession>A0A1Y2CD25</accession>
<feature type="compositionally biased region" description="Gly residues" evidence="7">
    <location>
        <begin position="95"/>
        <end position="105"/>
    </location>
</feature>
<dbReference type="InterPro" id="IPR009072">
    <property type="entry name" value="Histone-fold"/>
</dbReference>
<dbReference type="SUPFAM" id="SSF47113">
    <property type="entry name" value="Histone-fold"/>
    <property type="match status" value="1"/>
</dbReference>
<keyword evidence="5" id="KW-0539">Nucleus</keyword>
<dbReference type="Pfam" id="PF02269">
    <property type="entry name" value="TFIID-18kDa"/>
    <property type="match status" value="1"/>
</dbReference>
<evidence type="ECO:0000313" key="8">
    <source>
        <dbReference type="EMBL" id="ORY44951.1"/>
    </source>
</evidence>
<dbReference type="GO" id="GO:0000124">
    <property type="term" value="C:SAGA complex"/>
    <property type="evidence" value="ECO:0007669"/>
    <property type="project" value="EnsemblFungi"/>
</dbReference>
<comment type="subcellular location">
    <subcellularLocation>
        <location evidence="1">Nucleus</location>
    </subcellularLocation>
</comment>
<keyword evidence="3" id="KW-0010">Activator</keyword>
<evidence type="ECO:0000256" key="1">
    <source>
        <dbReference type="ARBA" id="ARBA00004123"/>
    </source>
</evidence>
<feature type="region of interest" description="Disordered" evidence="7">
    <location>
        <begin position="91"/>
        <end position="121"/>
    </location>
</feature>
<name>A0A1Y2CD25_9FUNG</name>
<dbReference type="PANTHER" id="PTHR11380:SF16">
    <property type="entry name" value="TRANSCRIPTION INITIATION PROTEIN SPT3 HOMOLOG"/>
    <property type="match status" value="1"/>
</dbReference>
<sequence>MAAHHYRGEIQQMMFVFGDVREPADESVALVEDLTRAQIGEVIIQSLAQAAKRGSKTVHTEDLIFLVRHDVKKTNRLKQFLSWKDVRKNVKDKGGGPGVGSGEGGILENDGSEDILDNEPTKLKPRKNTVKFSWELVNNFSQILDTHQQQQEEEDEDEEAAIDFEARQAYEEQILRLRVADEVTRDMTKEEYVYYSECRQASFTFKKAKKFREWSGLQLFYKTKPHPDVLDILGFLAYECVARLTEVGLQVKAQWEERDKLARGGNVRSGIEQVGLFGRNEVEVTPLSPQHIQEAFRRLQTTTFPINNFKGGMVRSPLTIF</sequence>
<dbReference type="Proteomes" id="UP000193642">
    <property type="component" value="Unassembled WGS sequence"/>
</dbReference>
<keyword evidence="4" id="KW-0804">Transcription</keyword>
<dbReference type="GO" id="GO:0003712">
    <property type="term" value="F:transcription coregulator activity"/>
    <property type="evidence" value="ECO:0007669"/>
    <property type="project" value="EnsemblFungi"/>
</dbReference>